<dbReference type="AlphaFoldDB" id="A0A2V1DK89"/>
<dbReference type="GO" id="GO:0008270">
    <property type="term" value="F:zinc ion binding"/>
    <property type="evidence" value="ECO:0007669"/>
    <property type="project" value="InterPro"/>
</dbReference>
<keyword evidence="5" id="KW-1185">Reference proteome</keyword>
<dbReference type="InterPro" id="IPR001138">
    <property type="entry name" value="Zn2Cys6_DnaBD"/>
</dbReference>
<proteinExistence type="predicted"/>
<dbReference type="PANTHER" id="PTHR37534:SF39">
    <property type="entry name" value="TRANSCRIPTION FACTOR DOMAIN-CONTAINING PROTEIN"/>
    <property type="match status" value="1"/>
</dbReference>
<protein>
    <recommendedName>
        <fullName evidence="3">Zn(2)-C6 fungal-type domain-containing protein</fullName>
    </recommendedName>
</protein>
<dbReference type="Pfam" id="PF11951">
    <property type="entry name" value="Fungal_trans_2"/>
    <property type="match status" value="1"/>
</dbReference>
<dbReference type="GO" id="GO:0000976">
    <property type="term" value="F:transcription cis-regulatory region binding"/>
    <property type="evidence" value="ECO:0007669"/>
    <property type="project" value="TreeGrafter"/>
</dbReference>
<dbReference type="GO" id="GO:0045944">
    <property type="term" value="P:positive regulation of transcription by RNA polymerase II"/>
    <property type="evidence" value="ECO:0007669"/>
    <property type="project" value="TreeGrafter"/>
</dbReference>
<dbReference type="EMBL" id="KZ805416">
    <property type="protein sequence ID" value="PVH98335.1"/>
    <property type="molecule type" value="Genomic_DNA"/>
</dbReference>
<evidence type="ECO:0000256" key="2">
    <source>
        <dbReference type="ARBA" id="ARBA00023242"/>
    </source>
</evidence>
<dbReference type="InterPro" id="IPR021858">
    <property type="entry name" value="Fun_TF"/>
</dbReference>
<evidence type="ECO:0000259" key="3">
    <source>
        <dbReference type="PROSITE" id="PS50048"/>
    </source>
</evidence>
<evidence type="ECO:0000313" key="5">
    <source>
        <dbReference type="Proteomes" id="UP000244855"/>
    </source>
</evidence>
<dbReference type="Proteomes" id="UP000244855">
    <property type="component" value="Unassembled WGS sequence"/>
</dbReference>
<dbReference type="CDD" id="cd00067">
    <property type="entry name" value="GAL4"/>
    <property type="match status" value="1"/>
</dbReference>
<dbReference type="PROSITE" id="PS50048">
    <property type="entry name" value="ZN2_CY6_FUNGAL_2"/>
    <property type="match status" value="1"/>
</dbReference>
<dbReference type="InterPro" id="IPR036864">
    <property type="entry name" value="Zn2-C6_fun-type_DNA-bd_sf"/>
</dbReference>
<feature type="domain" description="Zn(2)-C6 fungal-type" evidence="3">
    <location>
        <begin position="5"/>
        <end position="33"/>
    </location>
</feature>
<keyword evidence="2" id="KW-0539">Nucleus</keyword>
<evidence type="ECO:0000313" key="4">
    <source>
        <dbReference type="EMBL" id="PVH98335.1"/>
    </source>
</evidence>
<organism evidence="4 5">
    <name type="scientific">Periconia macrospinosa</name>
    <dbReference type="NCBI Taxonomy" id="97972"/>
    <lineage>
        <taxon>Eukaryota</taxon>
        <taxon>Fungi</taxon>
        <taxon>Dikarya</taxon>
        <taxon>Ascomycota</taxon>
        <taxon>Pezizomycotina</taxon>
        <taxon>Dothideomycetes</taxon>
        <taxon>Pleosporomycetidae</taxon>
        <taxon>Pleosporales</taxon>
        <taxon>Massarineae</taxon>
        <taxon>Periconiaceae</taxon>
        <taxon>Periconia</taxon>
    </lineage>
</organism>
<dbReference type="STRING" id="97972.A0A2V1DK89"/>
<dbReference type="Pfam" id="PF00172">
    <property type="entry name" value="Zn_clus"/>
    <property type="match status" value="1"/>
</dbReference>
<dbReference type="OrthoDB" id="5130013at2759"/>
<name>A0A2V1DK89_9PLEO</name>
<gene>
    <name evidence="4" type="ORF">DM02DRAFT_596200</name>
</gene>
<dbReference type="SUPFAM" id="SSF57701">
    <property type="entry name" value="Zn2/Cys6 DNA-binding domain"/>
    <property type="match status" value="1"/>
</dbReference>
<dbReference type="GO" id="GO:0005634">
    <property type="term" value="C:nucleus"/>
    <property type="evidence" value="ECO:0007669"/>
    <property type="project" value="UniProtKB-SubCell"/>
</dbReference>
<dbReference type="SMART" id="SM00066">
    <property type="entry name" value="GAL4"/>
    <property type="match status" value="1"/>
</dbReference>
<dbReference type="PROSITE" id="PS00463">
    <property type="entry name" value="ZN2_CY6_FUNGAL_1"/>
    <property type="match status" value="1"/>
</dbReference>
<dbReference type="Gene3D" id="4.10.240.10">
    <property type="entry name" value="Zn(2)-C6 fungal-type DNA-binding domain"/>
    <property type="match status" value="1"/>
</dbReference>
<accession>A0A2V1DK89</accession>
<sequence>MGVKGCWTCRERKVRCDLTLPACGNCARSRRVCKGYGMQLSWPRENDKRRSIVSYSTRRENNASHLEIIRFLNSSSWDVSLSEAIRTGMISADHLRTMRVPRPAYLSPTVMDSEQWQLIGFFNESKSLTLGPTDEEPLAEFILRVAFSSPSDPTNPVLQGVLALASLQVHGSSQSSRYKNRVVSSVIESMDWLDEQTLLQNLVGTMLLYHYELSHESGYKGKWVTYICAVKNIINTFPTFHKLLQREYAVFLDWIYYHEALAEFTIRHWKVPYEGCGYAPEARSLLTIQGSHTQGYASLNSIGCPTDVLQLVVHTCRQAIVTKKPDANDVRFVIENSLELERNIDREVGDYGPIHMQSETAIDRNTHICSIHRLACLIYINRAVHHVSETEFRHKRLVREGILLLDELVTCQNAWPLFIIGCEAVTEEQRLVIMDVFERSRQDKRRRSSHIHLIQYMVEAVWKQQDLDEENKIDYLTIIDAVVGGIPYVPPFA</sequence>
<reference evidence="4 5" key="1">
    <citation type="journal article" date="2018" name="Sci. Rep.">
        <title>Comparative genomics provides insights into the lifestyle and reveals functional heterogeneity of dark septate endophytic fungi.</title>
        <authorList>
            <person name="Knapp D.G."/>
            <person name="Nemeth J.B."/>
            <person name="Barry K."/>
            <person name="Hainaut M."/>
            <person name="Henrissat B."/>
            <person name="Johnson J."/>
            <person name="Kuo A."/>
            <person name="Lim J.H.P."/>
            <person name="Lipzen A."/>
            <person name="Nolan M."/>
            <person name="Ohm R.A."/>
            <person name="Tamas L."/>
            <person name="Grigoriev I.V."/>
            <person name="Spatafora J.W."/>
            <person name="Nagy L.G."/>
            <person name="Kovacs G.M."/>
        </authorList>
    </citation>
    <scope>NUCLEOTIDE SEQUENCE [LARGE SCALE GENOMIC DNA]</scope>
    <source>
        <strain evidence="4 5">DSE2036</strain>
    </source>
</reference>
<comment type="subcellular location">
    <subcellularLocation>
        <location evidence="1">Nucleus</location>
    </subcellularLocation>
</comment>
<evidence type="ECO:0000256" key="1">
    <source>
        <dbReference type="ARBA" id="ARBA00004123"/>
    </source>
</evidence>
<dbReference type="GO" id="GO:0000981">
    <property type="term" value="F:DNA-binding transcription factor activity, RNA polymerase II-specific"/>
    <property type="evidence" value="ECO:0007669"/>
    <property type="project" value="InterPro"/>
</dbReference>
<dbReference type="PANTHER" id="PTHR37534">
    <property type="entry name" value="TRANSCRIPTIONAL ACTIVATOR PROTEIN UGA3"/>
    <property type="match status" value="1"/>
</dbReference>